<dbReference type="PANTHER" id="PTHR43544:SF7">
    <property type="entry name" value="NADB-LER2"/>
    <property type="match status" value="1"/>
</dbReference>
<keyword evidence="5" id="KW-1185">Reference proteome</keyword>
<dbReference type="Proteomes" id="UP001566132">
    <property type="component" value="Unassembled WGS sequence"/>
</dbReference>
<dbReference type="PRINTS" id="PR00081">
    <property type="entry name" value="GDHRDH"/>
</dbReference>
<keyword evidence="1" id="KW-0521">NADP</keyword>
<dbReference type="CDD" id="cd05325">
    <property type="entry name" value="carb_red_sniffer_like_SDR_c"/>
    <property type="match status" value="1"/>
</dbReference>
<dbReference type="AlphaFoldDB" id="A0ABD1ECM2"/>
<dbReference type="InterPro" id="IPR002347">
    <property type="entry name" value="SDR_fam"/>
</dbReference>
<protein>
    <recommendedName>
        <fullName evidence="6">C-factor</fullName>
    </recommendedName>
</protein>
<evidence type="ECO:0000256" key="3">
    <source>
        <dbReference type="RuleBase" id="RU000363"/>
    </source>
</evidence>
<sequence length="243" mass="26384">MQSILITGCNRGLGLGLVRQIIEKTASSRPRNVIATCRDVNKAAELQEIAKKHPNVHILKLDIRNTEQFEGFVEEVEAIVGPAGLNILFNNAGYAPKSTRINSVKAEQLAETFTTNTIGPIMLTKALLPLLKRAANDKNKISAIVNMTSILGSIASNTDGGLYPYRCSKAAVNMATKSLSVDLKNDGIIVTCIHPGWVKTDMGGSNAPMDVDVSCTGLLNFIDNLSKEQNGKFFQWDGKELPW</sequence>
<dbReference type="PRINTS" id="PR00080">
    <property type="entry name" value="SDRFAMILY"/>
</dbReference>
<organism evidence="4 5">
    <name type="scientific">Hypothenemus hampei</name>
    <name type="common">Coffee berry borer</name>
    <dbReference type="NCBI Taxonomy" id="57062"/>
    <lineage>
        <taxon>Eukaryota</taxon>
        <taxon>Metazoa</taxon>
        <taxon>Ecdysozoa</taxon>
        <taxon>Arthropoda</taxon>
        <taxon>Hexapoda</taxon>
        <taxon>Insecta</taxon>
        <taxon>Pterygota</taxon>
        <taxon>Neoptera</taxon>
        <taxon>Endopterygota</taxon>
        <taxon>Coleoptera</taxon>
        <taxon>Polyphaga</taxon>
        <taxon>Cucujiformia</taxon>
        <taxon>Curculionidae</taxon>
        <taxon>Scolytinae</taxon>
        <taxon>Hypothenemus</taxon>
    </lineage>
</organism>
<keyword evidence="2" id="KW-0560">Oxidoreductase</keyword>
<evidence type="ECO:0000256" key="1">
    <source>
        <dbReference type="ARBA" id="ARBA00022857"/>
    </source>
</evidence>
<dbReference type="InterPro" id="IPR051468">
    <property type="entry name" value="Fungal_SecMetab_SDRs"/>
</dbReference>
<dbReference type="SUPFAM" id="SSF51735">
    <property type="entry name" value="NAD(P)-binding Rossmann-fold domains"/>
    <property type="match status" value="1"/>
</dbReference>
<dbReference type="EMBL" id="JBDJPC010000009">
    <property type="protein sequence ID" value="KAL1490886.1"/>
    <property type="molecule type" value="Genomic_DNA"/>
</dbReference>
<evidence type="ECO:0000313" key="4">
    <source>
        <dbReference type="EMBL" id="KAL1490886.1"/>
    </source>
</evidence>
<proteinExistence type="inferred from homology"/>
<name>A0ABD1ECM2_HYPHA</name>
<dbReference type="GO" id="GO:0016491">
    <property type="term" value="F:oxidoreductase activity"/>
    <property type="evidence" value="ECO:0007669"/>
    <property type="project" value="UniProtKB-KW"/>
</dbReference>
<evidence type="ECO:0008006" key="6">
    <source>
        <dbReference type="Google" id="ProtNLM"/>
    </source>
</evidence>
<dbReference type="InterPro" id="IPR036291">
    <property type="entry name" value="NAD(P)-bd_dom_sf"/>
</dbReference>
<comment type="caution">
    <text evidence="4">The sequence shown here is derived from an EMBL/GenBank/DDBJ whole genome shotgun (WGS) entry which is preliminary data.</text>
</comment>
<comment type="similarity">
    <text evidence="3">Belongs to the short-chain dehydrogenases/reductases (SDR) family.</text>
</comment>
<reference evidence="4 5" key="1">
    <citation type="submission" date="2024-05" db="EMBL/GenBank/DDBJ databases">
        <title>Genetic variation in Jamaican populations of the coffee berry borer (Hypothenemus hampei).</title>
        <authorList>
            <person name="Errbii M."/>
            <person name="Myrie A."/>
        </authorList>
    </citation>
    <scope>NUCLEOTIDE SEQUENCE [LARGE SCALE GENOMIC DNA]</scope>
    <source>
        <strain evidence="4">JA-Hopewell-2020-01-JO</strain>
        <tissue evidence="4">Whole body</tissue>
    </source>
</reference>
<accession>A0ABD1ECM2</accession>
<dbReference type="Gene3D" id="3.40.50.720">
    <property type="entry name" value="NAD(P)-binding Rossmann-like Domain"/>
    <property type="match status" value="1"/>
</dbReference>
<dbReference type="Pfam" id="PF00106">
    <property type="entry name" value="adh_short"/>
    <property type="match status" value="1"/>
</dbReference>
<gene>
    <name evidence="4" type="ORF">ABEB36_011565</name>
</gene>
<dbReference type="PANTHER" id="PTHR43544">
    <property type="entry name" value="SHORT-CHAIN DEHYDROGENASE/REDUCTASE"/>
    <property type="match status" value="1"/>
</dbReference>
<evidence type="ECO:0000313" key="5">
    <source>
        <dbReference type="Proteomes" id="UP001566132"/>
    </source>
</evidence>
<evidence type="ECO:0000256" key="2">
    <source>
        <dbReference type="ARBA" id="ARBA00023002"/>
    </source>
</evidence>